<reference evidence="2 3" key="1">
    <citation type="submission" date="2014-11" db="EMBL/GenBank/DDBJ databases">
        <authorList>
            <person name="Zhu J."/>
            <person name="Qi W."/>
            <person name="Song R."/>
        </authorList>
    </citation>
    <scope>NUCLEOTIDE SEQUENCE [LARGE SCALE GENOMIC DNA]</scope>
</reference>
<organism evidence="2 3">
    <name type="scientific">Vitrella brassicaformis (strain CCMP3155)</name>
    <dbReference type="NCBI Taxonomy" id="1169540"/>
    <lineage>
        <taxon>Eukaryota</taxon>
        <taxon>Sar</taxon>
        <taxon>Alveolata</taxon>
        <taxon>Colpodellida</taxon>
        <taxon>Vitrellaceae</taxon>
        <taxon>Vitrella</taxon>
    </lineage>
</organism>
<proteinExistence type="predicted"/>
<evidence type="ECO:0000256" key="1">
    <source>
        <dbReference type="SAM" id="MobiDB-lite"/>
    </source>
</evidence>
<feature type="compositionally biased region" description="Basic and acidic residues" evidence="1">
    <location>
        <begin position="89"/>
        <end position="98"/>
    </location>
</feature>
<feature type="region of interest" description="Disordered" evidence="1">
    <location>
        <begin position="52"/>
        <end position="98"/>
    </location>
</feature>
<dbReference type="Proteomes" id="UP000041254">
    <property type="component" value="Unassembled WGS sequence"/>
</dbReference>
<accession>A0A0G4EIY7</accession>
<dbReference type="AlphaFoldDB" id="A0A0G4EIY7"/>
<dbReference type="InParanoid" id="A0A0G4EIY7"/>
<feature type="compositionally biased region" description="Basic residues" evidence="1">
    <location>
        <begin position="54"/>
        <end position="63"/>
    </location>
</feature>
<dbReference type="EMBL" id="CDMY01000240">
    <property type="protein sequence ID" value="CEL95869.1"/>
    <property type="molecule type" value="Genomic_DNA"/>
</dbReference>
<keyword evidence="3" id="KW-1185">Reference proteome</keyword>
<gene>
    <name evidence="2" type="ORF">Vbra_1135</name>
</gene>
<dbReference type="VEuPathDB" id="CryptoDB:Vbra_1135"/>
<sequence length="194" mass="21791">MNFGAFNHNDNFAVAQADDIMWAPAKGILTQAFLIKYSPSLRTRTENLLANLREHKRKTKKRNPYTTHTRLRERSSAPSRPTWPSPPSTREETGQPGRALDKILTHSRQYERVSNEISWLQGPAISGPPAKGKGTGVDGRQAATKAAQARLDDLKNFAREKAREEWVAKAAEKKKRGLKDLIKAVEEGRIVVRP</sequence>
<name>A0A0G4EIY7_VITBC</name>
<evidence type="ECO:0000313" key="3">
    <source>
        <dbReference type="Proteomes" id="UP000041254"/>
    </source>
</evidence>
<feature type="region of interest" description="Disordered" evidence="1">
    <location>
        <begin position="121"/>
        <end position="140"/>
    </location>
</feature>
<evidence type="ECO:0000313" key="2">
    <source>
        <dbReference type="EMBL" id="CEL95869.1"/>
    </source>
</evidence>
<protein>
    <submittedName>
        <fullName evidence="2">Uncharacterized protein</fullName>
    </submittedName>
</protein>